<sequence length="67" mass="7776">YIYIYIYSIWQTPLSRATYISSPSHTHTRGPSLFLPKSFPLHQNCRPQLMGCLGGCLYQDITLCLFY</sequence>
<organism evidence="1 2">
    <name type="scientific">Tachysurus vachellii</name>
    <name type="common">Darkbarbel catfish</name>
    <name type="synonym">Pelteobagrus vachellii</name>
    <dbReference type="NCBI Taxonomy" id="175792"/>
    <lineage>
        <taxon>Eukaryota</taxon>
        <taxon>Metazoa</taxon>
        <taxon>Chordata</taxon>
        <taxon>Craniata</taxon>
        <taxon>Vertebrata</taxon>
        <taxon>Euteleostomi</taxon>
        <taxon>Actinopterygii</taxon>
        <taxon>Neopterygii</taxon>
        <taxon>Teleostei</taxon>
        <taxon>Ostariophysi</taxon>
        <taxon>Siluriformes</taxon>
        <taxon>Bagridae</taxon>
        <taxon>Tachysurus</taxon>
    </lineage>
</organism>
<dbReference type="Proteomes" id="UP001187315">
    <property type="component" value="Unassembled WGS sequence"/>
</dbReference>
<proteinExistence type="predicted"/>
<evidence type="ECO:0000313" key="2">
    <source>
        <dbReference type="Proteomes" id="UP001187315"/>
    </source>
</evidence>
<accession>A0AA88MTI6</accession>
<protein>
    <submittedName>
        <fullName evidence="1">Uncharacterized protein</fullName>
    </submittedName>
</protein>
<gene>
    <name evidence="1" type="ORF">Q7C36_011163</name>
</gene>
<reference evidence="1" key="1">
    <citation type="submission" date="2023-08" db="EMBL/GenBank/DDBJ databases">
        <title>Pelteobagrus vachellii genome.</title>
        <authorList>
            <person name="Liu H."/>
        </authorList>
    </citation>
    <scope>NUCLEOTIDE SEQUENCE</scope>
    <source>
        <strain evidence="1">PRFRI_2022a</strain>
        <tissue evidence="1">Muscle</tissue>
    </source>
</reference>
<evidence type="ECO:0000313" key="1">
    <source>
        <dbReference type="EMBL" id="KAK2842948.1"/>
    </source>
</evidence>
<keyword evidence="2" id="KW-1185">Reference proteome</keyword>
<name>A0AA88MTI6_TACVA</name>
<dbReference type="EMBL" id="JAVHJS010000011">
    <property type="protein sequence ID" value="KAK2842948.1"/>
    <property type="molecule type" value="Genomic_DNA"/>
</dbReference>
<feature type="non-terminal residue" evidence="1">
    <location>
        <position position="67"/>
    </location>
</feature>
<dbReference type="AlphaFoldDB" id="A0AA88MTI6"/>
<comment type="caution">
    <text evidence="1">The sequence shown here is derived from an EMBL/GenBank/DDBJ whole genome shotgun (WGS) entry which is preliminary data.</text>
</comment>